<reference evidence="2 3" key="1">
    <citation type="submission" date="2016-11" db="EMBL/GenBank/DDBJ databases">
        <authorList>
            <person name="Jaros S."/>
            <person name="Januszkiewicz K."/>
            <person name="Wedrychowicz H."/>
        </authorList>
    </citation>
    <scope>NUCLEOTIDE SEQUENCE [LARGE SCALE GENOMIC DNA]</scope>
    <source>
        <strain evidence="2 3">DSM 15970</strain>
    </source>
</reference>
<evidence type="ECO:0000256" key="1">
    <source>
        <dbReference type="SAM" id="Phobius"/>
    </source>
</evidence>
<protein>
    <submittedName>
        <fullName evidence="2">Uncharacterized protein</fullName>
    </submittedName>
</protein>
<name>A0A1M6FV08_9FIRM</name>
<accession>A0A1M6FV08</accession>
<dbReference type="RefSeq" id="WP_073993458.1">
    <property type="nucleotide sequence ID" value="NZ_FQYT01000010.1"/>
</dbReference>
<dbReference type="STRING" id="1122934.SAMN02745691_01209"/>
<dbReference type="Proteomes" id="UP000184342">
    <property type="component" value="Unassembled WGS sequence"/>
</dbReference>
<gene>
    <name evidence="2" type="ORF">SAMN02745691_01209</name>
</gene>
<dbReference type="EMBL" id="FQYT01000010">
    <property type="protein sequence ID" value="SHJ01527.1"/>
    <property type="molecule type" value="Genomic_DNA"/>
</dbReference>
<keyword evidence="3" id="KW-1185">Reference proteome</keyword>
<evidence type="ECO:0000313" key="2">
    <source>
        <dbReference type="EMBL" id="SHJ01527.1"/>
    </source>
</evidence>
<keyword evidence="1" id="KW-1133">Transmembrane helix</keyword>
<feature type="transmembrane region" description="Helical" evidence="1">
    <location>
        <begin position="12"/>
        <end position="32"/>
    </location>
</feature>
<keyword evidence="1" id="KW-0812">Transmembrane</keyword>
<proteinExistence type="predicted"/>
<keyword evidence="1" id="KW-0472">Membrane</keyword>
<evidence type="ECO:0000313" key="3">
    <source>
        <dbReference type="Proteomes" id="UP000184342"/>
    </source>
</evidence>
<organism evidence="2 3">
    <name type="scientific">Parasporobacterium paucivorans DSM 15970</name>
    <dbReference type="NCBI Taxonomy" id="1122934"/>
    <lineage>
        <taxon>Bacteria</taxon>
        <taxon>Bacillati</taxon>
        <taxon>Bacillota</taxon>
        <taxon>Clostridia</taxon>
        <taxon>Lachnospirales</taxon>
        <taxon>Lachnospiraceae</taxon>
        <taxon>Parasporobacterium</taxon>
    </lineage>
</organism>
<dbReference type="AlphaFoldDB" id="A0A1M6FV08"/>
<sequence>MGAIFEKYSGMIIGIIAAIILIGVSVGIGNQFKTSSATQFTNLEGIITEEVSKAELGMN</sequence>